<keyword evidence="2" id="KW-1133">Transmembrane helix</keyword>
<dbReference type="STRING" id="5288.A0A5C5G073"/>
<keyword evidence="2" id="KW-0812">Transmembrane</keyword>
<sequence>MSYGYPHQGYGGNPHGQGQYPPANLYSHDPYAPAPSPGANDYASEPSYPYPSGGADYSQSDFISPDRDGDGIPGGRYAQQGQTYPPALASDADLDKYGAAAAWEKPVPVTRGSIAAQLAAEGSIPKKEGLRMFRKDEHAGALTRGGRARCFGRVFCCTLILVVLILVGIVAAFFLWVKPPDVGFEGIEGPESGSEVTVASDGFDLNVRLKINVVNPNFFGADFSKIEASAYYPLKPNSKVGGGTMKDVSIQKYSNNTLHFPFAINYTTSYDSDLSVLTDIATRCGFLGSSTKQLTVNYKVKLDVKIIAISISPSFSSSTSFDCPLSESDISGFLGGSLSSLLGGGSRRRRALVALDGAQEDDEPEGEGAPELDPAAVHLATRHALAKLSARGAQELVGQLQAAGRRYRVGTRVMTGGGGAVFE</sequence>
<evidence type="ECO:0000313" key="3">
    <source>
        <dbReference type="EMBL" id="TNY22497.1"/>
    </source>
</evidence>
<keyword evidence="4" id="KW-1185">Reference proteome</keyword>
<dbReference type="OrthoDB" id="20273at2759"/>
<comment type="caution">
    <text evidence="3">The sequence shown here is derived from an EMBL/GenBank/DDBJ whole genome shotgun (WGS) entry which is preliminary data.</text>
</comment>
<organism evidence="3 4">
    <name type="scientific">Rhodotorula diobovata</name>
    <dbReference type="NCBI Taxonomy" id="5288"/>
    <lineage>
        <taxon>Eukaryota</taxon>
        <taxon>Fungi</taxon>
        <taxon>Dikarya</taxon>
        <taxon>Basidiomycota</taxon>
        <taxon>Pucciniomycotina</taxon>
        <taxon>Microbotryomycetes</taxon>
        <taxon>Sporidiobolales</taxon>
        <taxon>Sporidiobolaceae</taxon>
        <taxon>Rhodotorula</taxon>
    </lineage>
</organism>
<dbReference type="SUPFAM" id="SSF117070">
    <property type="entry name" value="LEA14-like"/>
    <property type="match status" value="1"/>
</dbReference>
<name>A0A5C5G073_9BASI</name>
<feature type="transmembrane region" description="Helical" evidence="2">
    <location>
        <begin position="154"/>
        <end position="177"/>
    </location>
</feature>
<reference evidence="3 4" key="1">
    <citation type="submission" date="2019-03" db="EMBL/GenBank/DDBJ databases">
        <title>Rhodosporidium diobovatum UCD-FST 08-225 genome sequencing, assembly, and annotation.</title>
        <authorList>
            <person name="Fakankun I.U."/>
            <person name="Fristensky B."/>
            <person name="Levin D.B."/>
        </authorList>
    </citation>
    <scope>NUCLEOTIDE SEQUENCE [LARGE SCALE GENOMIC DNA]</scope>
    <source>
        <strain evidence="3 4">UCD-FST 08-225</strain>
    </source>
</reference>
<evidence type="ECO:0000256" key="1">
    <source>
        <dbReference type="SAM" id="MobiDB-lite"/>
    </source>
</evidence>
<keyword evidence="2" id="KW-0472">Membrane</keyword>
<accession>A0A5C5G073</accession>
<dbReference type="AlphaFoldDB" id="A0A5C5G073"/>
<feature type="region of interest" description="Disordered" evidence="1">
    <location>
        <begin position="1"/>
        <end position="75"/>
    </location>
</feature>
<dbReference type="Proteomes" id="UP000311382">
    <property type="component" value="Unassembled WGS sequence"/>
</dbReference>
<evidence type="ECO:0000256" key="2">
    <source>
        <dbReference type="SAM" id="Phobius"/>
    </source>
</evidence>
<dbReference type="Gene3D" id="2.60.40.1820">
    <property type="match status" value="1"/>
</dbReference>
<proteinExistence type="predicted"/>
<evidence type="ECO:0000313" key="4">
    <source>
        <dbReference type="Proteomes" id="UP000311382"/>
    </source>
</evidence>
<gene>
    <name evidence="3" type="ORF">DMC30DRAFT_415040</name>
</gene>
<evidence type="ECO:0008006" key="5">
    <source>
        <dbReference type="Google" id="ProtNLM"/>
    </source>
</evidence>
<protein>
    <recommendedName>
        <fullName evidence="5">Late embryogenesis abundant protein LEA-2 subgroup domain-containing protein</fullName>
    </recommendedName>
</protein>
<dbReference type="EMBL" id="SOZI01000024">
    <property type="protein sequence ID" value="TNY22497.1"/>
    <property type="molecule type" value="Genomic_DNA"/>
</dbReference>